<evidence type="ECO:0000313" key="3">
    <source>
        <dbReference type="EMBL" id="KAK9844236.1"/>
    </source>
</evidence>
<evidence type="ECO:0000259" key="2">
    <source>
        <dbReference type="PROSITE" id="PS50173"/>
    </source>
</evidence>
<dbReference type="GO" id="GO:0003684">
    <property type="term" value="F:damaged DNA binding"/>
    <property type="evidence" value="ECO:0007669"/>
    <property type="project" value="InterPro"/>
</dbReference>
<feature type="domain" description="UmuC" evidence="2">
    <location>
        <begin position="510"/>
        <end position="560"/>
    </location>
</feature>
<comment type="caution">
    <text evidence="3">The sequence shown here is derived from an EMBL/GenBank/DDBJ whole genome shotgun (WGS) entry which is preliminary data.</text>
</comment>
<organism evidence="3 4">
    <name type="scientific">Apatococcus fuscideae</name>
    <dbReference type="NCBI Taxonomy" id="2026836"/>
    <lineage>
        <taxon>Eukaryota</taxon>
        <taxon>Viridiplantae</taxon>
        <taxon>Chlorophyta</taxon>
        <taxon>core chlorophytes</taxon>
        <taxon>Trebouxiophyceae</taxon>
        <taxon>Chlorellales</taxon>
        <taxon>Chlorellaceae</taxon>
        <taxon>Apatococcus</taxon>
    </lineage>
</organism>
<evidence type="ECO:0000313" key="4">
    <source>
        <dbReference type="Proteomes" id="UP001485043"/>
    </source>
</evidence>
<dbReference type="Pfam" id="PF11799">
    <property type="entry name" value="IMS_C"/>
    <property type="match status" value="1"/>
</dbReference>
<dbReference type="InterPro" id="IPR043502">
    <property type="entry name" value="DNA/RNA_pol_sf"/>
</dbReference>
<dbReference type="Gene3D" id="3.30.1490.100">
    <property type="entry name" value="DNA polymerase, Y-family, little finger domain"/>
    <property type="match status" value="1"/>
</dbReference>
<dbReference type="InterPro" id="IPR001126">
    <property type="entry name" value="UmuC"/>
</dbReference>
<accession>A0AAW1SF20</accession>
<dbReference type="GO" id="GO:0019985">
    <property type="term" value="P:translesion synthesis"/>
    <property type="evidence" value="ECO:0007669"/>
    <property type="project" value="TreeGrafter"/>
</dbReference>
<dbReference type="Pfam" id="PF00817">
    <property type="entry name" value="IMS"/>
    <property type="match status" value="2"/>
</dbReference>
<dbReference type="Gene3D" id="3.30.70.270">
    <property type="match status" value="1"/>
</dbReference>
<dbReference type="PROSITE" id="PS50173">
    <property type="entry name" value="UMUC"/>
    <property type="match status" value="2"/>
</dbReference>
<dbReference type="InterPro" id="IPR043128">
    <property type="entry name" value="Rev_trsase/Diguanyl_cyclase"/>
</dbReference>
<dbReference type="PANTHER" id="PTHR46404:SF1">
    <property type="entry name" value="DNA POLYMERASE IOTA"/>
    <property type="match status" value="1"/>
</dbReference>
<evidence type="ECO:0000256" key="1">
    <source>
        <dbReference type="SAM" id="MobiDB-lite"/>
    </source>
</evidence>
<dbReference type="AlphaFoldDB" id="A0AAW1SF20"/>
<dbReference type="InterPro" id="IPR017961">
    <property type="entry name" value="DNA_pol_Y-fam_little_finger"/>
</dbReference>
<feature type="compositionally biased region" description="Basic and acidic residues" evidence="1">
    <location>
        <begin position="453"/>
        <end position="463"/>
    </location>
</feature>
<dbReference type="SUPFAM" id="SSF56672">
    <property type="entry name" value="DNA/RNA polymerases"/>
    <property type="match status" value="2"/>
</dbReference>
<feature type="domain" description="UmuC" evidence="2">
    <location>
        <begin position="43"/>
        <end position="145"/>
    </location>
</feature>
<sequence length="583" mass="63645">MQDKKALEAYRVRQFGQSLFKDMRDPTSSTQAEEIVPDTARVVAHFDVDAFYCQVEELRRPGLSHRPMGVTQKYLIVTCNYPARAAGVRKLMSIKEAQQICPDLVLVSGEDLTPYRQASKSILNLLRRFGVAERLGMDEVMVDITAEVEQRMLQGMAQRPVWHGHVYSAQMALVQDNKHRPMDLRVNKQASTAVVEGCMDAACIPLSTAGGSAEVSAWQVRLQIGSAIAREARAVVKAEAGFRALPGVGYKLNTELEQRGVMTAEELRRWSIADLAAAFGDRYATFLLQACRGQDPSPVQDKGPPKSITVEDSFKSCTSLPAARHILRILTPDLLTRIQEDWQETGRMAHTLTLKFRLAKQGWHRSSSSCPVPGIVNPQQAVDDPQVEAVVASGQAQLPSAFSSLLGKRKTSDPLAGGPSAAASGAGHRSAKQATDQRRDYGAAPKGPPMSKSAERAMAEREILPFPGQASQSPTLPLGSAPMQQHAVHQQPVQRAAGSHAPQVSKKRVIIHCDVDCFYCQVERLDDASLKGVPLAVQQFNSGGFVAVSYEARAEGIRQAIVHPGDICLNSISAWHICRLSLY</sequence>
<dbReference type="FunFam" id="3.40.1170.60:FF:000006">
    <property type="entry name" value="DNA polymerase iota"/>
    <property type="match status" value="1"/>
</dbReference>
<dbReference type="PANTHER" id="PTHR46404">
    <property type="entry name" value="DNA POLYMERASE IOTA"/>
    <property type="match status" value="1"/>
</dbReference>
<gene>
    <name evidence="3" type="ORF">WJX84_007752</name>
</gene>
<name>A0AAW1SF20_9CHLO</name>
<dbReference type="InterPro" id="IPR036775">
    <property type="entry name" value="DNA_pol_Y-fam_lit_finger_sf"/>
</dbReference>
<keyword evidence="4" id="KW-1185">Reference proteome</keyword>
<reference evidence="3 4" key="1">
    <citation type="journal article" date="2024" name="Nat. Commun.">
        <title>Phylogenomics reveals the evolutionary origins of lichenization in chlorophyte algae.</title>
        <authorList>
            <person name="Puginier C."/>
            <person name="Libourel C."/>
            <person name="Otte J."/>
            <person name="Skaloud P."/>
            <person name="Haon M."/>
            <person name="Grisel S."/>
            <person name="Petersen M."/>
            <person name="Berrin J.G."/>
            <person name="Delaux P.M."/>
            <person name="Dal Grande F."/>
            <person name="Keller J."/>
        </authorList>
    </citation>
    <scope>NUCLEOTIDE SEQUENCE [LARGE SCALE GENOMIC DNA]</scope>
    <source>
        <strain evidence="3 4">SAG 2523</strain>
    </source>
</reference>
<dbReference type="GO" id="GO:0006281">
    <property type="term" value="P:DNA repair"/>
    <property type="evidence" value="ECO:0007669"/>
    <property type="project" value="InterPro"/>
</dbReference>
<protein>
    <recommendedName>
        <fullName evidence="2">UmuC domain-containing protein</fullName>
    </recommendedName>
</protein>
<feature type="region of interest" description="Disordered" evidence="1">
    <location>
        <begin position="409"/>
        <end position="501"/>
    </location>
</feature>
<dbReference type="EMBL" id="JALJOV010001647">
    <property type="protein sequence ID" value="KAK9844236.1"/>
    <property type="molecule type" value="Genomic_DNA"/>
</dbReference>
<feature type="compositionally biased region" description="Low complexity" evidence="1">
    <location>
        <begin position="416"/>
        <end position="428"/>
    </location>
</feature>
<dbReference type="SUPFAM" id="SSF100879">
    <property type="entry name" value="Lesion bypass DNA polymerase (Y-family), little finger domain"/>
    <property type="match status" value="1"/>
</dbReference>
<proteinExistence type="predicted"/>
<dbReference type="Proteomes" id="UP001485043">
    <property type="component" value="Unassembled WGS sequence"/>
</dbReference>
<dbReference type="GO" id="GO:0003887">
    <property type="term" value="F:DNA-directed DNA polymerase activity"/>
    <property type="evidence" value="ECO:0007669"/>
    <property type="project" value="InterPro"/>
</dbReference>
<dbReference type="Gene3D" id="1.10.150.20">
    <property type="entry name" value="5' to 3' exonuclease, C-terminal subdomain"/>
    <property type="match status" value="1"/>
</dbReference>
<dbReference type="Gene3D" id="3.40.1170.60">
    <property type="match status" value="2"/>
</dbReference>